<accession>A0ABY9CYY2</accession>
<gene>
    <name evidence="1" type="ORF">VitviT2T_018274</name>
</gene>
<evidence type="ECO:0000313" key="2">
    <source>
        <dbReference type="Proteomes" id="UP001227230"/>
    </source>
</evidence>
<proteinExistence type="predicted"/>
<organism evidence="1 2">
    <name type="scientific">Vitis vinifera</name>
    <name type="common">Grape</name>
    <dbReference type="NCBI Taxonomy" id="29760"/>
    <lineage>
        <taxon>Eukaryota</taxon>
        <taxon>Viridiplantae</taxon>
        <taxon>Streptophyta</taxon>
        <taxon>Embryophyta</taxon>
        <taxon>Tracheophyta</taxon>
        <taxon>Spermatophyta</taxon>
        <taxon>Magnoliopsida</taxon>
        <taxon>eudicotyledons</taxon>
        <taxon>Gunneridae</taxon>
        <taxon>Pentapetalae</taxon>
        <taxon>rosids</taxon>
        <taxon>Vitales</taxon>
        <taxon>Vitaceae</taxon>
        <taxon>Viteae</taxon>
        <taxon>Vitis</taxon>
    </lineage>
</organism>
<dbReference type="Proteomes" id="UP001227230">
    <property type="component" value="Chromosome 12"/>
</dbReference>
<protein>
    <submittedName>
        <fullName evidence="1">Uncharacterized protein</fullName>
    </submittedName>
</protein>
<sequence>MRSRVCFDAFHSNKLHLLIEVWDADRALFLKGYRGSHIAFPFRLFTFGPRSETDDAKSRDCPGPPPLAVFLGFSILVGTLSRYLPGPLFGTRTDPYPVLIRILPFLVLARTLLRYSPGFYLSRYSSGPFFGSPRFNPFSVLSRTLSRYSPVPFLDTLPDPFLVLDGPFSGTRRNPSPVLARTFLRYSPRFYLSRYSPDHFPVLARTLFWYSPEPFSGTLPEPFPVLTQILPLSQDSLRYFSNTRLDPSPVLTRILPLSGTRLDMISSLALCPDFLGFSGTHSDLIHFPLVYSSIVSGSPSLFG</sequence>
<dbReference type="EMBL" id="CP126659">
    <property type="protein sequence ID" value="WJZ99862.1"/>
    <property type="molecule type" value="Genomic_DNA"/>
</dbReference>
<reference evidence="1 2" key="1">
    <citation type="journal article" date="2023" name="Hortic Res">
        <title>The complete reference genome for grapevine (Vitis vinifera L.) genetics and breeding.</title>
        <authorList>
            <person name="Shi X."/>
            <person name="Cao S."/>
            <person name="Wang X."/>
            <person name="Huang S."/>
            <person name="Wang Y."/>
            <person name="Liu Z."/>
            <person name="Liu W."/>
            <person name="Leng X."/>
            <person name="Peng Y."/>
            <person name="Wang N."/>
            <person name="Wang Y."/>
            <person name="Ma Z."/>
            <person name="Xu X."/>
            <person name="Zhang F."/>
            <person name="Xue H."/>
            <person name="Zhong H."/>
            <person name="Wang Y."/>
            <person name="Zhang K."/>
            <person name="Velt A."/>
            <person name="Avia K."/>
            <person name="Holtgrawe D."/>
            <person name="Grimplet J."/>
            <person name="Matus J.T."/>
            <person name="Ware D."/>
            <person name="Wu X."/>
            <person name="Wang H."/>
            <person name="Liu C."/>
            <person name="Fang Y."/>
            <person name="Rustenholz C."/>
            <person name="Cheng Z."/>
            <person name="Xiao H."/>
            <person name="Zhou Y."/>
        </authorList>
    </citation>
    <scope>NUCLEOTIDE SEQUENCE [LARGE SCALE GENOMIC DNA]</scope>
    <source>
        <strain evidence="2">cv. Pinot noir / PN40024</strain>
        <tissue evidence="1">Leaf</tissue>
    </source>
</reference>
<name>A0ABY9CYY2_VITVI</name>
<keyword evidence="2" id="KW-1185">Reference proteome</keyword>
<evidence type="ECO:0000313" key="1">
    <source>
        <dbReference type="EMBL" id="WJZ99862.1"/>
    </source>
</evidence>